<dbReference type="InterPro" id="IPR036390">
    <property type="entry name" value="WH_DNA-bd_sf"/>
</dbReference>
<reference evidence="5" key="1">
    <citation type="journal article" date="2019" name="Int. J. Syst. Evol. Microbiol.">
        <title>The Global Catalogue of Microorganisms (GCM) 10K type strain sequencing project: providing services to taxonomists for standard genome sequencing and annotation.</title>
        <authorList>
            <consortium name="The Broad Institute Genomics Platform"/>
            <consortium name="The Broad Institute Genome Sequencing Center for Infectious Disease"/>
            <person name="Wu L."/>
            <person name="Ma J."/>
        </authorList>
    </citation>
    <scope>NUCLEOTIDE SEQUENCE [LARGE SCALE GENOMIC DNA]</scope>
    <source>
        <strain evidence="5">JCM 1490</strain>
    </source>
</reference>
<dbReference type="PANTHER" id="PTHR18964">
    <property type="entry name" value="ROK (REPRESSOR, ORF, KINASE) FAMILY"/>
    <property type="match status" value="1"/>
</dbReference>
<evidence type="ECO:0000259" key="3">
    <source>
        <dbReference type="Pfam" id="PF09339"/>
    </source>
</evidence>
<dbReference type="InterPro" id="IPR005471">
    <property type="entry name" value="Tscrpt_reg_IclR_N"/>
</dbReference>
<comment type="caution">
    <text evidence="4">The sequence shown here is derived from an EMBL/GenBank/DDBJ whole genome shotgun (WGS) entry which is preliminary data.</text>
</comment>
<dbReference type="Pfam" id="PF09339">
    <property type="entry name" value="HTH_IclR"/>
    <property type="match status" value="1"/>
</dbReference>
<dbReference type="EMBL" id="JBHTCQ010000005">
    <property type="protein sequence ID" value="MFC7407034.1"/>
    <property type="molecule type" value="Genomic_DNA"/>
</dbReference>
<dbReference type="Pfam" id="PF00480">
    <property type="entry name" value="ROK"/>
    <property type="match status" value="1"/>
</dbReference>
<proteinExistence type="inferred from homology"/>
<sequence length="420" mass="42364">MTRREASRGTTLARRRDHAARQSSLREHNLAVVCRTVFASPTPISRARLAAETGMTRSTVSRLTEELVRAGLIAERDADGSGRPGRPAVPLAPAGGSVAGLGLHVNVDYMAGRVVDLTGAVLAEEILEGDFEGSDPAEVLPRAAALAARLVRSAAAGGARVARACLGLPGLVDSGSGRLLLAPNLGWRDVTPSALMGSGMLPGDVPLEIDNDAHLAAYGIAHAAPGRVAERDTFVYVAGDVGVGAAIVSGGRVVGGQHGWAGEIGHVSVEPVGPACHCGARGCLEVYAGRHAVLAAAGLPASSTGSDLAAAVASGDARARSAVDRAAWALGIALASTVNIVDVDEIVLGTGFVPLVDALCPGIDKELRVRTLAAPWSAVTLRAAPVDPTPAATGGAVRALESVITDPASWIGGTAVTAAV</sequence>
<dbReference type="PANTHER" id="PTHR18964:SF149">
    <property type="entry name" value="BIFUNCTIONAL UDP-N-ACETYLGLUCOSAMINE 2-EPIMERASE_N-ACETYLMANNOSAMINE KINASE"/>
    <property type="match status" value="1"/>
</dbReference>
<gene>
    <name evidence="4" type="ORF">ACFQQL_18095</name>
</gene>
<evidence type="ECO:0000256" key="2">
    <source>
        <dbReference type="SAM" id="MobiDB-lite"/>
    </source>
</evidence>
<evidence type="ECO:0000313" key="5">
    <source>
        <dbReference type="Proteomes" id="UP001596455"/>
    </source>
</evidence>
<organism evidence="4 5">
    <name type="scientific">Georgenia alba</name>
    <dbReference type="NCBI Taxonomy" id="2233858"/>
    <lineage>
        <taxon>Bacteria</taxon>
        <taxon>Bacillati</taxon>
        <taxon>Actinomycetota</taxon>
        <taxon>Actinomycetes</taxon>
        <taxon>Micrococcales</taxon>
        <taxon>Bogoriellaceae</taxon>
        <taxon>Georgenia</taxon>
    </lineage>
</organism>
<evidence type="ECO:0000313" key="4">
    <source>
        <dbReference type="EMBL" id="MFC7407034.1"/>
    </source>
</evidence>
<accession>A0ABW2QC39</accession>
<feature type="domain" description="HTH iclR-type" evidence="3">
    <location>
        <begin position="41"/>
        <end position="74"/>
    </location>
</feature>
<dbReference type="InterPro" id="IPR036388">
    <property type="entry name" value="WH-like_DNA-bd_sf"/>
</dbReference>
<name>A0ABW2QC39_9MICO</name>
<evidence type="ECO:0000256" key="1">
    <source>
        <dbReference type="ARBA" id="ARBA00006479"/>
    </source>
</evidence>
<protein>
    <submittedName>
        <fullName evidence="4">ROK family protein</fullName>
    </submittedName>
</protein>
<dbReference type="InterPro" id="IPR043129">
    <property type="entry name" value="ATPase_NBD"/>
</dbReference>
<dbReference type="Proteomes" id="UP001596455">
    <property type="component" value="Unassembled WGS sequence"/>
</dbReference>
<feature type="region of interest" description="Disordered" evidence="2">
    <location>
        <begin position="1"/>
        <end position="21"/>
    </location>
</feature>
<dbReference type="Gene3D" id="1.10.10.10">
    <property type="entry name" value="Winged helix-like DNA-binding domain superfamily/Winged helix DNA-binding domain"/>
    <property type="match status" value="1"/>
</dbReference>
<dbReference type="SUPFAM" id="SSF46785">
    <property type="entry name" value="Winged helix' DNA-binding domain"/>
    <property type="match status" value="1"/>
</dbReference>
<dbReference type="InterPro" id="IPR000600">
    <property type="entry name" value="ROK"/>
</dbReference>
<dbReference type="Gene3D" id="3.30.420.40">
    <property type="match status" value="2"/>
</dbReference>
<dbReference type="RefSeq" id="WP_382396569.1">
    <property type="nucleotide sequence ID" value="NZ_JBHTCQ010000005.1"/>
</dbReference>
<dbReference type="SUPFAM" id="SSF53067">
    <property type="entry name" value="Actin-like ATPase domain"/>
    <property type="match status" value="2"/>
</dbReference>
<keyword evidence="5" id="KW-1185">Reference proteome</keyword>
<comment type="similarity">
    <text evidence="1">Belongs to the ROK (NagC/XylR) family.</text>
</comment>